<accession>A0AAE1A5H1</accession>
<comment type="caution">
    <text evidence="1">The sequence shown here is derived from an EMBL/GenBank/DDBJ whole genome shotgun (WGS) entry which is preliminary data.</text>
</comment>
<dbReference type="EMBL" id="JAWDGP010002684">
    <property type="protein sequence ID" value="KAK3780836.1"/>
    <property type="molecule type" value="Genomic_DNA"/>
</dbReference>
<reference evidence="1" key="1">
    <citation type="journal article" date="2023" name="G3 (Bethesda)">
        <title>A reference genome for the long-term kleptoplast-retaining sea slug Elysia crispata morphotype clarki.</title>
        <authorList>
            <person name="Eastman K.E."/>
            <person name="Pendleton A.L."/>
            <person name="Shaikh M.A."/>
            <person name="Suttiyut T."/>
            <person name="Ogas R."/>
            <person name="Tomko P."/>
            <person name="Gavelis G."/>
            <person name="Widhalm J.R."/>
            <person name="Wisecaver J.H."/>
        </authorList>
    </citation>
    <scope>NUCLEOTIDE SEQUENCE</scope>
    <source>
        <strain evidence="1">ECLA1</strain>
    </source>
</reference>
<sequence length="85" mass="9707">MNTLDSVLACNYPETSSLEVSPEEKVQEEIRPHQTWHVKAQSTGYQKATTEKYNTGINIGKNKGFGDKRLKMVTVMEIMMTILTW</sequence>
<protein>
    <submittedName>
        <fullName evidence="1">Uncharacterized protein</fullName>
    </submittedName>
</protein>
<keyword evidence="2" id="KW-1185">Reference proteome</keyword>
<dbReference type="AlphaFoldDB" id="A0AAE1A5H1"/>
<dbReference type="Proteomes" id="UP001283361">
    <property type="component" value="Unassembled WGS sequence"/>
</dbReference>
<proteinExistence type="predicted"/>
<evidence type="ECO:0000313" key="1">
    <source>
        <dbReference type="EMBL" id="KAK3780836.1"/>
    </source>
</evidence>
<organism evidence="1 2">
    <name type="scientific">Elysia crispata</name>
    <name type="common">lettuce slug</name>
    <dbReference type="NCBI Taxonomy" id="231223"/>
    <lineage>
        <taxon>Eukaryota</taxon>
        <taxon>Metazoa</taxon>
        <taxon>Spiralia</taxon>
        <taxon>Lophotrochozoa</taxon>
        <taxon>Mollusca</taxon>
        <taxon>Gastropoda</taxon>
        <taxon>Heterobranchia</taxon>
        <taxon>Euthyneura</taxon>
        <taxon>Panpulmonata</taxon>
        <taxon>Sacoglossa</taxon>
        <taxon>Placobranchoidea</taxon>
        <taxon>Plakobranchidae</taxon>
        <taxon>Elysia</taxon>
    </lineage>
</organism>
<evidence type="ECO:0000313" key="2">
    <source>
        <dbReference type="Proteomes" id="UP001283361"/>
    </source>
</evidence>
<name>A0AAE1A5H1_9GAST</name>
<gene>
    <name evidence="1" type="ORF">RRG08_059479</name>
</gene>